<dbReference type="Proteomes" id="UP001060261">
    <property type="component" value="Chromosome"/>
</dbReference>
<gene>
    <name evidence="1" type="ORF">N0D28_03500</name>
</gene>
<keyword evidence="2" id="KW-1185">Reference proteome</keyword>
<accession>A0ABY5YKW1</accession>
<name>A0ABY5YKW1_9DEIO</name>
<dbReference type="RefSeq" id="WP_260560998.1">
    <property type="nucleotide sequence ID" value="NZ_BAABEC010000009.1"/>
</dbReference>
<sequence length="114" mass="11964">MNALTLNTLKLHLKLLALKALPEIERQAVAVAQAGITLASAAKRAQGTEYIVTQYAKATANVPGLKDTLVDDQLVREHAGEAIDWAFGQIGGLLNGLVHAPVTDDGTLPQGGLK</sequence>
<proteinExistence type="predicted"/>
<protein>
    <submittedName>
        <fullName evidence="1">Uncharacterized protein</fullName>
    </submittedName>
</protein>
<organism evidence="1 2">
    <name type="scientific">Deinococcus rubellus</name>
    <dbReference type="NCBI Taxonomy" id="1889240"/>
    <lineage>
        <taxon>Bacteria</taxon>
        <taxon>Thermotogati</taxon>
        <taxon>Deinococcota</taxon>
        <taxon>Deinococci</taxon>
        <taxon>Deinococcales</taxon>
        <taxon>Deinococcaceae</taxon>
        <taxon>Deinococcus</taxon>
    </lineage>
</organism>
<dbReference type="EMBL" id="CP104213">
    <property type="protein sequence ID" value="UWX64737.1"/>
    <property type="molecule type" value="Genomic_DNA"/>
</dbReference>
<evidence type="ECO:0000313" key="2">
    <source>
        <dbReference type="Proteomes" id="UP001060261"/>
    </source>
</evidence>
<evidence type="ECO:0000313" key="1">
    <source>
        <dbReference type="EMBL" id="UWX64737.1"/>
    </source>
</evidence>
<reference evidence="1" key="1">
    <citation type="submission" date="2022-09" db="EMBL/GenBank/DDBJ databases">
        <title>genome sequence of Deinococcus rubellus.</title>
        <authorList>
            <person name="Srinivasan S."/>
        </authorList>
    </citation>
    <scope>NUCLEOTIDE SEQUENCE</scope>
    <source>
        <strain evidence="1">Ant6</strain>
    </source>
</reference>